<keyword evidence="2" id="KW-1185">Reference proteome</keyword>
<accession>A0A1V8M889</accession>
<organism evidence="1 2">
    <name type="scientific">Methyloprofundus sedimenti</name>
    <dbReference type="NCBI Taxonomy" id="1420851"/>
    <lineage>
        <taxon>Bacteria</taxon>
        <taxon>Pseudomonadati</taxon>
        <taxon>Pseudomonadota</taxon>
        <taxon>Gammaproteobacteria</taxon>
        <taxon>Methylococcales</taxon>
        <taxon>Methylococcaceae</taxon>
        <taxon>Methyloprofundus</taxon>
    </lineage>
</organism>
<dbReference type="STRING" id="1420851.AU255_07850"/>
<evidence type="ECO:0000313" key="1">
    <source>
        <dbReference type="EMBL" id="OQK17765.1"/>
    </source>
</evidence>
<reference evidence="1 2" key="1">
    <citation type="submission" date="2015-12" db="EMBL/GenBank/DDBJ databases">
        <authorList>
            <person name="Shamseldin A."/>
            <person name="Moawad H."/>
            <person name="Abd El-Rahim W.M."/>
            <person name="Sadowsky M.J."/>
        </authorList>
    </citation>
    <scope>NUCLEOTIDE SEQUENCE [LARGE SCALE GENOMIC DNA]</scope>
    <source>
        <strain evidence="1 2">WF1</strain>
    </source>
</reference>
<name>A0A1V8M889_9GAMM</name>
<evidence type="ECO:0000313" key="2">
    <source>
        <dbReference type="Proteomes" id="UP000191980"/>
    </source>
</evidence>
<comment type="caution">
    <text evidence="1">The sequence shown here is derived from an EMBL/GenBank/DDBJ whole genome shotgun (WGS) entry which is preliminary data.</text>
</comment>
<dbReference type="EMBL" id="LPUF01000001">
    <property type="protein sequence ID" value="OQK17765.1"/>
    <property type="molecule type" value="Genomic_DNA"/>
</dbReference>
<proteinExistence type="predicted"/>
<dbReference type="AlphaFoldDB" id="A0A1V8M889"/>
<gene>
    <name evidence="1" type="ORF">AU255_07850</name>
</gene>
<evidence type="ECO:0008006" key="3">
    <source>
        <dbReference type="Google" id="ProtNLM"/>
    </source>
</evidence>
<sequence>MSAGRAFSTSGFTGYAKGVPKLRPANSAKLCFKIGICSLLVVSSCVFADYEIVKGKYGKLAAILNINTAAFAEANPWFGKAQDNIGDTANFWWEFSTEAGLKASVNFFGDTELYGAYSFIYAQTVGHDASGLSFGYDNPGFGYTEKAYAGWRSGTLFPTLGKNAIDISGGRQNYQIGSGFLIYTGATNGGIEGAYWIGPRTAFKETVIGRINSGPTKIEVFHLVFDAAKEFNEAGSTNGVNLEFTLTSKNTFGFTYLHIYNTDNKIIDGLDVFDGRVDITPLPFWPQFTLNAEYAFEQKGSEFQSNGGFAKISYEFKNTRWTPTVSFRFAGLQGDNPDTVRDEGFTPLTYGMSEWGTWFQGEIIGEYVLANSNLFSYLVSLSAKPTKTLGMHLFYYHFNIDQSESLADNVTAHNFADEVDLIADWQVLDSLSLSAVLAMAIPGEAARQYTGGGQTWFHSMLYASWSL</sequence>
<dbReference type="Proteomes" id="UP000191980">
    <property type="component" value="Unassembled WGS sequence"/>
</dbReference>
<protein>
    <recommendedName>
        <fullName evidence="3">Alginate export domain-containing protein</fullName>
    </recommendedName>
</protein>